<name>A0ACB8UIV7_9APHY</name>
<dbReference type="Proteomes" id="UP001055072">
    <property type="component" value="Unassembled WGS sequence"/>
</dbReference>
<comment type="caution">
    <text evidence="1">The sequence shown here is derived from an EMBL/GenBank/DDBJ whole genome shotgun (WGS) entry which is preliminary data.</text>
</comment>
<accession>A0ACB8UIV7</accession>
<organism evidence="1 2">
    <name type="scientific">Irpex rosettiformis</name>
    <dbReference type="NCBI Taxonomy" id="378272"/>
    <lineage>
        <taxon>Eukaryota</taxon>
        <taxon>Fungi</taxon>
        <taxon>Dikarya</taxon>
        <taxon>Basidiomycota</taxon>
        <taxon>Agaricomycotina</taxon>
        <taxon>Agaricomycetes</taxon>
        <taxon>Polyporales</taxon>
        <taxon>Irpicaceae</taxon>
        <taxon>Irpex</taxon>
    </lineage>
</organism>
<evidence type="ECO:0000313" key="2">
    <source>
        <dbReference type="Proteomes" id="UP001055072"/>
    </source>
</evidence>
<proteinExistence type="predicted"/>
<gene>
    <name evidence="1" type="ORF">BDY19DRAFT_10902</name>
</gene>
<dbReference type="EMBL" id="MU274900">
    <property type="protein sequence ID" value="KAI0094250.1"/>
    <property type="molecule type" value="Genomic_DNA"/>
</dbReference>
<reference evidence="1" key="1">
    <citation type="journal article" date="2021" name="Environ. Microbiol.">
        <title>Gene family expansions and transcriptome signatures uncover fungal adaptations to wood decay.</title>
        <authorList>
            <person name="Hage H."/>
            <person name="Miyauchi S."/>
            <person name="Viragh M."/>
            <person name="Drula E."/>
            <person name="Min B."/>
            <person name="Chaduli D."/>
            <person name="Navarro D."/>
            <person name="Favel A."/>
            <person name="Norest M."/>
            <person name="Lesage-Meessen L."/>
            <person name="Balint B."/>
            <person name="Merenyi Z."/>
            <person name="de Eugenio L."/>
            <person name="Morin E."/>
            <person name="Martinez A.T."/>
            <person name="Baldrian P."/>
            <person name="Stursova M."/>
            <person name="Martinez M.J."/>
            <person name="Novotny C."/>
            <person name="Magnuson J.K."/>
            <person name="Spatafora J.W."/>
            <person name="Maurice S."/>
            <person name="Pangilinan J."/>
            <person name="Andreopoulos W."/>
            <person name="LaButti K."/>
            <person name="Hundley H."/>
            <person name="Na H."/>
            <person name="Kuo A."/>
            <person name="Barry K."/>
            <person name="Lipzen A."/>
            <person name="Henrissat B."/>
            <person name="Riley R."/>
            <person name="Ahrendt S."/>
            <person name="Nagy L.G."/>
            <person name="Grigoriev I.V."/>
            <person name="Martin F."/>
            <person name="Rosso M.N."/>
        </authorList>
    </citation>
    <scope>NUCLEOTIDE SEQUENCE</scope>
    <source>
        <strain evidence="1">CBS 384.51</strain>
    </source>
</reference>
<evidence type="ECO:0000313" key="1">
    <source>
        <dbReference type="EMBL" id="KAI0094250.1"/>
    </source>
</evidence>
<sequence>MAKGKNANPADAYRKAQRKKELKKNKAERSKARDFALVKKDTRDIEEEIEKLEGAGDSDKARLAELRKELEKINKKKEEYVTEHPEHRKLVYKARRRDNEDEERAEKVVPQKRNLFNKRGLPRHPERSIYYDPVLNPFGVPPPGLPYIERPLRPDEIDSDAEAAQGSDEDIIMPEGPPPGPLLNENDQLVEDDDDIPMPDGPPPTQAGVFFAPPLPPLPPVPQGPIPQGTVTLPPPGIPVPPPPPPPFPSGMAVPPPPPPGFGLPNLTPPFPPHMIVPPPPPGYGPSNLPPPPPPPGFPGPIGFHPPPQQLPQMPPPPPGFFPRKTQSIGSMQDPLSSIPHQTFQAHRASRLQHPSLPPKPTTPEISAAATVSAAPELRDLKKESTSFVPAALRKKKEVGGTTPKINAAPTVGSITEAEPRPDLMSLLKSQLGSTPGFGEAKSQSPAEKPKGAVSQSKDDYEKFLAEMGDVLGA</sequence>
<protein>
    <submittedName>
        <fullName evidence="1">WW domain binding protein 11-domain-containing protein</fullName>
    </submittedName>
</protein>
<keyword evidence="2" id="KW-1185">Reference proteome</keyword>